<reference evidence="3" key="1">
    <citation type="submission" date="2015-08" db="EMBL/GenBank/DDBJ databases">
        <title>Genome sequence of the strict anaerobe Clostridium homopropionicum LuHBu1 (DSM 5847T).</title>
        <authorList>
            <person name="Poehlein A."/>
            <person name="Beck M."/>
            <person name="Schiel-Bengelsdorf B."/>
            <person name="Bengelsdorf F.R."/>
            <person name="Daniel R."/>
            <person name="Duerre P."/>
        </authorList>
    </citation>
    <scope>NUCLEOTIDE SEQUENCE [LARGE SCALE GENOMIC DNA]</scope>
    <source>
        <strain evidence="3">DSM 5847</strain>
    </source>
</reference>
<keyword evidence="1" id="KW-0812">Transmembrane</keyword>
<sequence length="163" mass="18826">MAFKKLSIFGKSQGINKAENLTEPVAQILNRIIYAYTTSGEMALATFALNQEIKHLITALDNEKEIHMKNNESLDRVKEILAEVIKRDDISQEERRDIYRIFAQLSNIHRDSQLQKSRHFTSRLIVAMGVAGSVAIALGSVLMHEKYKTEREREKWNNYFDAR</sequence>
<gene>
    <name evidence="2" type="ORF">CLHOM_26830</name>
</gene>
<evidence type="ECO:0000256" key="1">
    <source>
        <dbReference type="SAM" id="Phobius"/>
    </source>
</evidence>
<dbReference type="AlphaFoldDB" id="A0A0L6Z815"/>
<proteinExistence type="predicted"/>
<keyword evidence="1" id="KW-1133">Transmembrane helix</keyword>
<name>A0A0L6Z815_9CLOT</name>
<evidence type="ECO:0000313" key="2">
    <source>
        <dbReference type="EMBL" id="KOA18943.1"/>
    </source>
</evidence>
<feature type="transmembrane region" description="Helical" evidence="1">
    <location>
        <begin position="124"/>
        <end position="143"/>
    </location>
</feature>
<dbReference type="RefSeq" id="WP_139205646.1">
    <property type="nucleotide sequence ID" value="NZ_LHUR01000031.1"/>
</dbReference>
<protein>
    <submittedName>
        <fullName evidence="2">Uncharacterized protein</fullName>
    </submittedName>
</protein>
<comment type="caution">
    <text evidence="2">The sequence shown here is derived from an EMBL/GenBank/DDBJ whole genome shotgun (WGS) entry which is preliminary data.</text>
</comment>
<dbReference type="Proteomes" id="UP000037043">
    <property type="component" value="Unassembled WGS sequence"/>
</dbReference>
<organism evidence="2 3">
    <name type="scientific">Clostridium homopropionicum DSM 5847</name>
    <dbReference type="NCBI Taxonomy" id="1121318"/>
    <lineage>
        <taxon>Bacteria</taxon>
        <taxon>Bacillati</taxon>
        <taxon>Bacillota</taxon>
        <taxon>Clostridia</taxon>
        <taxon>Eubacteriales</taxon>
        <taxon>Clostridiaceae</taxon>
        <taxon>Clostridium</taxon>
    </lineage>
</organism>
<dbReference type="PATRIC" id="fig|1121318.3.peg.2696"/>
<dbReference type="STRING" id="36844.SAMN04488501_10971"/>
<keyword evidence="3" id="KW-1185">Reference proteome</keyword>
<accession>A0A0L6Z815</accession>
<dbReference type="EMBL" id="LHUR01000031">
    <property type="protein sequence ID" value="KOA18943.1"/>
    <property type="molecule type" value="Genomic_DNA"/>
</dbReference>
<evidence type="ECO:0000313" key="3">
    <source>
        <dbReference type="Proteomes" id="UP000037043"/>
    </source>
</evidence>
<keyword evidence="1" id="KW-0472">Membrane</keyword>